<dbReference type="AlphaFoldDB" id="A0A934Q1M6"/>
<organism evidence="1 2">
    <name type="scientific">Ramlibacter algicola</name>
    <dbReference type="NCBI Taxonomy" id="2795217"/>
    <lineage>
        <taxon>Bacteria</taxon>
        <taxon>Pseudomonadati</taxon>
        <taxon>Pseudomonadota</taxon>
        <taxon>Betaproteobacteria</taxon>
        <taxon>Burkholderiales</taxon>
        <taxon>Comamonadaceae</taxon>
        <taxon>Ramlibacter</taxon>
    </lineage>
</organism>
<accession>A0A934Q1M6</accession>
<reference evidence="1" key="1">
    <citation type="submission" date="2020-12" db="EMBL/GenBank/DDBJ databases">
        <title>Ramlibacter sp. nov., isolated from a freshwater alga, Cryptomonas.</title>
        <authorList>
            <person name="Kim H.M."/>
            <person name="Jeon C.O."/>
        </authorList>
    </citation>
    <scope>NUCLEOTIDE SEQUENCE</scope>
    <source>
        <strain evidence="1">CrO1</strain>
    </source>
</reference>
<comment type="caution">
    <text evidence="1">The sequence shown here is derived from an EMBL/GenBank/DDBJ whole genome shotgun (WGS) entry which is preliminary data.</text>
</comment>
<evidence type="ECO:0000313" key="1">
    <source>
        <dbReference type="EMBL" id="MBK0394384.1"/>
    </source>
</evidence>
<dbReference type="Proteomes" id="UP000617041">
    <property type="component" value="Unassembled WGS sequence"/>
</dbReference>
<evidence type="ECO:0000313" key="2">
    <source>
        <dbReference type="Proteomes" id="UP000617041"/>
    </source>
</evidence>
<sequence>MAIDSGYATARAQLLRTGWKADRTWGEAGVGGRRTYPRYPEVLCGHGRDAVCTGRFHKAGHAILVMINPRSKALPVTSIDED</sequence>
<proteinExistence type="predicted"/>
<protein>
    <submittedName>
        <fullName evidence="1">Uncharacterized protein</fullName>
    </submittedName>
</protein>
<keyword evidence="2" id="KW-1185">Reference proteome</keyword>
<gene>
    <name evidence="1" type="ORF">I8E28_17410</name>
</gene>
<name>A0A934Q1M6_9BURK</name>
<dbReference type="RefSeq" id="WP_200789397.1">
    <property type="nucleotide sequence ID" value="NZ_JAEDAO010000001.1"/>
</dbReference>
<dbReference type="EMBL" id="JAEDAO010000001">
    <property type="protein sequence ID" value="MBK0394384.1"/>
    <property type="molecule type" value="Genomic_DNA"/>
</dbReference>